<name>A0A429XSS3_9BACI</name>
<comment type="caution">
    <text evidence="2">The sequence shown here is derived from an EMBL/GenBank/DDBJ whole genome shotgun (WGS) entry which is preliminary data.</text>
</comment>
<protein>
    <submittedName>
        <fullName evidence="2">Thioredoxin domain-containing protein</fullName>
    </submittedName>
</protein>
<dbReference type="InterPro" id="IPR012341">
    <property type="entry name" value="6hp_glycosidase-like_sf"/>
</dbReference>
<dbReference type="InterPro" id="IPR036249">
    <property type="entry name" value="Thioredoxin-like_sf"/>
</dbReference>
<dbReference type="PANTHER" id="PTHR42899:SF1">
    <property type="entry name" value="SPERMATOGENESIS-ASSOCIATED PROTEIN 20"/>
    <property type="match status" value="1"/>
</dbReference>
<feature type="domain" description="Spermatogenesis-associated protein 20-like TRX" evidence="1">
    <location>
        <begin position="15"/>
        <end position="175"/>
    </location>
</feature>
<organism evidence="2 3">
    <name type="scientific">Siminovitchia acidinfaciens</name>
    <dbReference type="NCBI Taxonomy" id="2321395"/>
    <lineage>
        <taxon>Bacteria</taxon>
        <taxon>Bacillati</taxon>
        <taxon>Bacillota</taxon>
        <taxon>Bacilli</taxon>
        <taxon>Bacillales</taxon>
        <taxon>Bacillaceae</taxon>
        <taxon>Siminovitchia</taxon>
    </lineage>
</organism>
<accession>A0A429XSS3</accession>
<dbReference type="EMBL" id="QYTV02000019">
    <property type="protein sequence ID" value="RST70276.1"/>
    <property type="molecule type" value="Genomic_DNA"/>
</dbReference>
<sequence>MQSFLSEDRYSIEYNWLIMSKSPYLQQHKRNPVNWLEWSPEAFEKAKREDKPIFLSIGYSTCHWCHVMERESFEDPNVAELLNKYYVPIKVDREERPDVDSIYMNVCQMITGEGGWPLNVFLTPGQKPFYAGTYFPRESKYGRPGMQDILPQLHEQYENQHERISGIAEKITEGLNEYASGTGKQGIDENVVHQAYEQISEQFDEEFGGFGREPKFPMPHQVMFLLSYYAWTGKERALMMAEKTLHSIADGGIYDQIGGGFARYSTDRIWLVPHFEKMLYENALLIYVISDFYLITKEKRWRDLIKETFAFIKREMTGPEGAFYSAIDADSDGVEGKYYVWDRDEVGNILGEEKGRIFCELYDITGDGNFKGKSIPNLIQNEIESVAKFEGFNPDELNRMIEESKMKLLSARERRTYPHLDDKVLTSWNALMIAALAKAGSAFDEDKYIHAAEKALAFIEEKLWLNEGLFSRYREGEVKFHAYFDDCSYLLWAYIELYESTQKIKYLTKAEEITEVMNEQFWDKEHGGYYFTSSKGEALIIREKQIFDQAQPSGNSVASFQLWRLAKMTGKEELQKRVDGLLTAFGKEISQYPSGPIYMLQAVMAQYEGGEEIFVSGNDEFQRKSYRKKYNSEFKPFNTLVEIQGIEQELYKEWEGKFIEDQPFALFKCKNYSCSGPVFSLKDALDKC</sequence>
<dbReference type="InterPro" id="IPR024705">
    <property type="entry name" value="Ssp411"/>
</dbReference>
<evidence type="ECO:0000313" key="3">
    <source>
        <dbReference type="Proteomes" id="UP000287156"/>
    </source>
</evidence>
<dbReference type="SUPFAM" id="SSF48208">
    <property type="entry name" value="Six-hairpin glycosidases"/>
    <property type="match status" value="1"/>
</dbReference>
<dbReference type="Gene3D" id="3.40.30.10">
    <property type="entry name" value="Glutaredoxin"/>
    <property type="match status" value="1"/>
</dbReference>
<dbReference type="OrthoDB" id="9762614at2"/>
<dbReference type="InterPro" id="IPR008928">
    <property type="entry name" value="6-hairpin_glycosidase_sf"/>
</dbReference>
<gene>
    <name evidence="2" type="ORF">D4T97_020275</name>
</gene>
<dbReference type="PANTHER" id="PTHR42899">
    <property type="entry name" value="SPERMATOGENESIS-ASSOCIATED PROTEIN 20"/>
    <property type="match status" value="1"/>
</dbReference>
<dbReference type="SUPFAM" id="SSF52833">
    <property type="entry name" value="Thioredoxin-like"/>
    <property type="match status" value="1"/>
</dbReference>
<evidence type="ECO:0000259" key="1">
    <source>
        <dbReference type="Pfam" id="PF03190"/>
    </source>
</evidence>
<proteinExistence type="predicted"/>
<evidence type="ECO:0000313" key="2">
    <source>
        <dbReference type="EMBL" id="RST70276.1"/>
    </source>
</evidence>
<dbReference type="AlphaFoldDB" id="A0A429XSS3"/>
<dbReference type="Gene3D" id="1.50.10.10">
    <property type="match status" value="2"/>
</dbReference>
<dbReference type="Proteomes" id="UP000287156">
    <property type="component" value="Unassembled WGS sequence"/>
</dbReference>
<dbReference type="RefSeq" id="WP_126052603.1">
    <property type="nucleotide sequence ID" value="NZ_QYTV02000019.1"/>
</dbReference>
<dbReference type="GO" id="GO:0005975">
    <property type="term" value="P:carbohydrate metabolic process"/>
    <property type="evidence" value="ECO:0007669"/>
    <property type="project" value="InterPro"/>
</dbReference>
<dbReference type="PIRSF" id="PIRSF006402">
    <property type="entry name" value="UCP006402_thioredoxin"/>
    <property type="match status" value="1"/>
</dbReference>
<dbReference type="InterPro" id="IPR004879">
    <property type="entry name" value="Ssp411-like_TRX"/>
</dbReference>
<reference evidence="2" key="1">
    <citation type="submission" date="2018-12" db="EMBL/GenBank/DDBJ databases">
        <authorList>
            <person name="Sun L."/>
            <person name="Chen Z."/>
        </authorList>
    </citation>
    <scope>NUCLEOTIDE SEQUENCE [LARGE SCALE GENOMIC DNA]</scope>
    <source>
        <strain evidence="2">3-2-2</strain>
    </source>
</reference>
<keyword evidence="3" id="KW-1185">Reference proteome</keyword>
<dbReference type="CDD" id="cd02955">
    <property type="entry name" value="SSP411"/>
    <property type="match status" value="1"/>
</dbReference>
<dbReference type="Pfam" id="PF03190">
    <property type="entry name" value="Thioredox_DsbH"/>
    <property type="match status" value="1"/>
</dbReference>